<proteinExistence type="predicted"/>
<dbReference type="EMBL" id="JAFEKC020000011">
    <property type="protein sequence ID" value="KAK0512197.1"/>
    <property type="molecule type" value="Genomic_DNA"/>
</dbReference>
<dbReference type="Proteomes" id="UP001166286">
    <property type="component" value="Unassembled WGS sequence"/>
</dbReference>
<evidence type="ECO:0000313" key="2">
    <source>
        <dbReference type="Proteomes" id="UP001166286"/>
    </source>
</evidence>
<sequence length="534" mass="60797">MIPEPLTITGFVLSVIGFANIARQGAQALYEDTRAYNRAPKKLSKICKWASKLKRSIDLWKMMWGFQEEMHAQYPIALWGDGWPHILSTIESIEEISEEMRQALTPLTREYESQKSSQTSSVTNYPQTLRAEAEQRVLQRDEDQELMNSQFSWDAKIRFILSKSTELDNFIEELKNLIDGPLGLYKLSEREFGTRHQLNTSLTDEERQGIGIVGMLLDQARESRQTSCALYKTCFPAEQGTIALEMSLLGWRDERKNPRLFRAGLPEYLSYYLIIPRTTLSSLAAKSASPKEFQFASGRSIPVQLEVIAEPTNISSGRYKETLIDACADLDQKRTCYLRYTTPGASALTKPVTFKIRRSSDKLLDSTWEELKLSDLLTVVDYPLNLPRTYISLKERVHVAYRIVECAFLLLGTPWLSNFESSCITGAFAEGKEMRYRVDVIPSRGEWPDSIQAQILRVGKLLHEIALGADPEPFQETHLARVTQILGDAYGDALRFCFDPASALRARSSLRLPDQSQVIRDNPLSDFYIEVFEP</sequence>
<protein>
    <submittedName>
        <fullName evidence="1">Uncharacterized protein</fullName>
    </submittedName>
</protein>
<dbReference type="AlphaFoldDB" id="A0AA39QZL5"/>
<reference evidence="1" key="1">
    <citation type="submission" date="2023-03" db="EMBL/GenBank/DDBJ databases">
        <title>Complete genome of Cladonia borealis.</title>
        <authorList>
            <person name="Park H."/>
        </authorList>
    </citation>
    <scope>NUCLEOTIDE SEQUENCE</scope>
    <source>
        <strain evidence="1">ANT050790</strain>
    </source>
</reference>
<gene>
    <name evidence="1" type="ORF">JMJ35_005325</name>
</gene>
<comment type="caution">
    <text evidence="1">The sequence shown here is derived from an EMBL/GenBank/DDBJ whole genome shotgun (WGS) entry which is preliminary data.</text>
</comment>
<evidence type="ECO:0000313" key="1">
    <source>
        <dbReference type="EMBL" id="KAK0512197.1"/>
    </source>
</evidence>
<name>A0AA39QZL5_9LECA</name>
<organism evidence="1 2">
    <name type="scientific">Cladonia borealis</name>
    <dbReference type="NCBI Taxonomy" id="184061"/>
    <lineage>
        <taxon>Eukaryota</taxon>
        <taxon>Fungi</taxon>
        <taxon>Dikarya</taxon>
        <taxon>Ascomycota</taxon>
        <taxon>Pezizomycotina</taxon>
        <taxon>Lecanoromycetes</taxon>
        <taxon>OSLEUM clade</taxon>
        <taxon>Lecanoromycetidae</taxon>
        <taxon>Lecanorales</taxon>
        <taxon>Lecanorineae</taxon>
        <taxon>Cladoniaceae</taxon>
        <taxon>Cladonia</taxon>
    </lineage>
</organism>
<keyword evidence="2" id="KW-1185">Reference proteome</keyword>
<accession>A0AA39QZL5</accession>